<keyword evidence="2" id="KW-1185">Reference proteome</keyword>
<dbReference type="OrthoDB" id="2691583at2759"/>
<evidence type="ECO:0000313" key="2">
    <source>
        <dbReference type="Proteomes" id="UP000054217"/>
    </source>
</evidence>
<dbReference type="HOGENOM" id="CLU_1468760_0_0_1"/>
<sequence>MTILECAEHHSAHASEQHLNQYPKNAALQKATEANEATATLQQQNCSETLNVTLSMYLCPPDKLKALKKYHIPLIPVAFKMCDNAEEMLKQLLMKASKVWKEASGKNATLVPSFKRDDVTFAVACSASENYHLEPEFMASSTVGQICTKVKGWGALSEQDKKWNALSLCLLLNEPVHSKPFFMV</sequence>
<proteinExistence type="predicted"/>
<reference evidence="2" key="2">
    <citation type="submission" date="2015-01" db="EMBL/GenBank/DDBJ databases">
        <title>Evolutionary Origins and Diversification of the Mycorrhizal Mutualists.</title>
        <authorList>
            <consortium name="DOE Joint Genome Institute"/>
            <consortium name="Mycorrhizal Genomics Consortium"/>
            <person name="Kohler A."/>
            <person name="Kuo A."/>
            <person name="Nagy L.G."/>
            <person name="Floudas D."/>
            <person name="Copeland A."/>
            <person name="Barry K.W."/>
            <person name="Cichocki N."/>
            <person name="Veneault-Fourrey C."/>
            <person name="LaButti K."/>
            <person name="Lindquist E.A."/>
            <person name="Lipzen A."/>
            <person name="Lundell T."/>
            <person name="Morin E."/>
            <person name="Murat C."/>
            <person name="Riley R."/>
            <person name="Ohm R."/>
            <person name="Sun H."/>
            <person name="Tunlid A."/>
            <person name="Henrissat B."/>
            <person name="Grigoriev I.V."/>
            <person name="Hibbett D.S."/>
            <person name="Martin F."/>
        </authorList>
    </citation>
    <scope>NUCLEOTIDE SEQUENCE [LARGE SCALE GENOMIC DNA]</scope>
    <source>
        <strain evidence="2">Marx 270</strain>
    </source>
</reference>
<dbReference type="STRING" id="870435.A0A0C3KGJ4"/>
<dbReference type="EMBL" id="KN831956">
    <property type="protein sequence ID" value="KIO08722.1"/>
    <property type="molecule type" value="Genomic_DNA"/>
</dbReference>
<dbReference type="Proteomes" id="UP000054217">
    <property type="component" value="Unassembled WGS sequence"/>
</dbReference>
<evidence type="ECO:0000313" key="1">
    <source>
        <dbReference type="EMBL" id="KIO08722.1"/>
    </source>
</evidence>
<dbReference type="InParanoid" id="A0A0C3KGJ4"/>
<gene>
    <name evidence="1" type="ORF">M404DRAFT_8042</name>
</gene>
<organism evidence="1 2">
    <name type="scientific">Pisolithus tinctorius Marx 270</name>
    <dbReference type="NCBI Taxonomy" id="870435"/>
    <lineage>
        <taxon>Eukaryota</taxon>
        <taxon>Fungi</taxon>
        <taxon>Dikarya</taxon>
        <taxon>Basidiomycota</taxon>
        <taxon>Agaricomycotina</taxon>
        <taxon>Agaricomycetes</taxon>
        <taxon>Agaricomycetidae</taxon>
        <taxon>Boletales</taxon>
        <taxon>Sclerodermatineae</taxon>
        <taxon>Pisolithaceae</taxon>
        <taxon>Pisolithus</taxon>
    </lineage>
</organism>
<dbReference type="AlphaFoldDB" id="A0A0C3KGJ4"/>
<accession>A0A0C3KGJ4</accession>
<reference evidence="1 2" key="1">
    <citation type="submission" date="2014-04" db="EMBL/GenBank/DDBJ databases">
        <authorList>
            <consortium name="DOE Joint Genome Institute"/>
            <person name="Kuo A."/>
            <person name="Kohler A."/>
            <person name="Costa M.D."/>
            <person name="Nagy L.G."/>
            <person name="Floudas D."/>
            <person name="Copeland A."/>
            <person name="Barry K.W."/>
            <person name="Cichocki N."/>
            <person name="Veneault-Fourrey C."/>
            <person name="LaButti K."/>
            <person name="Lindquist E.A."/>
            <person name="Lipzen A."/>
            <person name="Lundell T."/>
            <person name="Morin E."/>
            <person name="Murat C."/>
            <person name="Sun H."/>
            <person name="Tunlid A."/>
            <person name="Henrissat B."/>
            <person name="Grigoriev I.V."/>
            <person name="Hibbett D.S."/>
            <person name="Martin F."/>
            <person name="Nordberg H.P."/>
            <person name="Cantor M.N."/>
            <person name="Hua S.X."/>
        </authorList>
    </citation>
    <scope>NUCLEOTIDE SEQUENCE [LARGE SCALE GENOMIC DNA]</scope>
    <source>
        <strain evidence="1 2">Marx 270</strain>
    </source>
</reference>
<name>A0A0C3KGJ4_PISTI</name>
<protein>
    <submittedName>
        <fullName evidence="1">Uncharacterized protein</fullName>
    </submittedName>
</protein>